<dbReference type="InterPro" id="IPR013328">
    <property type="entry name" value="6PGD_dom2"/>
</dbReference>
<keyword evidence="11" id="KW-0472">Membrane</keyword>
<dbReference type="GO" id="GO:0008677">
    <property type="term" value="F:2-dehydropantoate 2-reductase activity"/>
    <property type="evidence" value="ECO:0007669"/>
    <property type="project" value="UniProtKB-EC"/>
</dbReference>
<evidence type="ECO:0000256" key="2">
    <source>
        <dbReference type="ARBA" id="ARBA00007870"/>
    </source>
</evidence>
<sequence length="321" mass="36318">MNNPDSASLNSSSLNIGIIGLGAIGCLLSSQMPKGFNVFALPSKTNLKSVDFQLDKYDQSSHYSIPVWQDERLDVIIICCKATQCLSALALWQHAIDQHSQIVLLQNGMGQHELIASKLPNNTIFAASTTEGAYKKEVAHKKDNDDNNKNNYQQHIVHAGQGITHWGYYSGPNKASKPTLKLDLSQLEGQHKWHNHIEEILFAKLALNAVINPLTVKYYCHNGDLLRNQAMTQELEDLCLETERFFTAMKWPLDFNLTEKVKFIAELTAKNLSSMLQDIQAKRETEIDFINGYLLNKANKINYNLPLHQKLFEHIKSLQRS</sequence>
<protein>
    <recommendedName>
        <fullName evidence="4 10">2-dehydropantoate 2-reductase</fullName>
        <ecNumber evidence="3 10">1.1.1.169</ecNumber>
    </recommendedName>
    <alternativeName>
        <fullName evidence="8 10">Ketopantoate reductase</fullName>
    </alternativeName>
</protein>
<keyword evidence="15" id="KW-1185">Reference proteome</keyword>
<name>R4YQD3_OLEAN</name>
<gene>
    <name evidence="14" type="primary">panE</name>
    <name evidence="14" type="synonym">apbA</name>
    <name evidence="14" type="ORF">OLEAN_C29690</name>
</gene>
<evidence type="ECO:0000256" key="5">
    <source>
        <dbReference type="ARBA" id="ARBA00022655"/>
    </source>
</evidence>
<comment type="pathway">
    <text evidence="1 10">Cofactor biosynthesis; (R)-pantothenate biosynthesis; (R)-pantoate from 3-methyl-2-oxobutanoate: step 2/2.</text>
</comment>
<dbReference type="UniPathway" id="UPA00028">
    <property type="reaction ID" value="UER00004"/>
</dbReference>
<dbReference type="InterPro" id="IPR008927">
    <property type="entry name" value="6-PGluconate_DH-like_C_sf"/>
</dbReference>
<feature type="domain" description="Ketopantoate reductase N-terminal" evidence="12">
    <location>
        <begin position="16"/>
        <end position="170"/>
    </location>
</feature>
<dbReference type="SUPFAM" id="SSF51735">
    <property type="entry name" value="NAD(P)-binding Rossmann-fold domains"/>
    <property type="match status" value="1"/>
</dbReference>
<keyword evidence="6 10" id="KW-0521">NADP</keyword>
<dbReference type="Pfam" id="PF08546">
    <property type="entry name" value="ApbA_C"/>
    <property type="match status" value="1"/>
</dbReference>
<dbReference type="GO" id="GO:0050661">
    <property type="term" value="F:NADP binding"/>
    <property type="evidence" value="ECO:0007669"/>
    <property type="project" value="TreeGrafter"/>
</dbReference>
<dbReference type="OrthoDB" id="6530772at2"/>
<evidence type="ECO:0000256" key="4">
    <source>
        <dbReference type="ARBA" id="ARBA00019465"/>
    </source>
</evidence>
<evidence type="ECO:0000256" key="7">
    <source>
        <dbReference type="ARBA" id="ARBA00023002"/>
    </source>
</evidence>
<dbReference type="EMBL" id="FO203512">
    <property type="protein sequence ID" value="CCK77145.1"/>
    <property type="molecule type" value="Genomic_DNA"/>
</dbReference>
<reference evidence="14 15" key="1">
    <citation type="journal article" date="2013" name="Nat. Commun.">
        <title>Genome sequence and functional genomic analysis of the oil-degrading bacterium Oleispira antarctica.</title>
        <authorList>
            <person name="Kube M."/>
            <person name="Chernikova T.N."/>
            <person name="Al-Ramahi Y."/>
            <person name="Beloqui A."/>
            <person name="Lopez-Cortez N."/>
            <person name="Guazzaroni M.E."/>
            <person name="Heipieper H.J."/>
            <person name="Klages S."/>
            <person name="Kotsyurbenko O.R."/>
            <person name="Langer I."/>
            <person name="Nechitaylo T.Y."/>
            <person name="Lunsdorf H."/>
            <person name="Fernandez M."/>
            <person name="Juarez S."/>
            <person name="Ciordia S."/>
            <person name="Singer A."/>
            <person name="Kagan O."/>
            <person name="Egorova O."/>
            <person name="Petit P.A."/>
            <person name="Stogios P."/>
            <person name="Kim Y."/>
            <person name="Tchigvintsev A."/>
            <person name="Flick R."/>
            <person name="Denaro R."/>
            <person name="Genovese M."/>
            <person name="Albar J.P."/>
            <person name="Reva O.N."/>
            <person name="Martinez-Gomariz M."/>
            <person name="Tran H."/>
            <person name="Ferrer M."/>
            <person name="Savchenko A."/>
            <person name="Yakunin A.F."/>
            <person name="Yakimov M.M."/>
            <person name="Golyshina O.V."/>
            <person name="Reinhardt R."/>
            <person name="Golyshin P.N."/>
        </authorList>
    </citation>
    <scope>NUCLEOTIDE SEQUENCE [LARGE SCALE GENOMIC DNA]</scope>
</reference>
<dbReference type="InterPro" id="IPR050838">
    <property type="entry name" value="Ketopantoate_reductase"/>
</dbReference>
<dbReference type="AlphaFoldDB" id="R4YQD3"/>
<dbReference type="Proteomes" id="UP000032749">
    <property type="component" value="Chromosome"/>
</dbReference>
<keyword evidence="5 10" id="KW-0566">Pantothenate biosynthesis</keyword>
<evidence type="ECO:0000256" key="1">
    <source>
        <dbReference type="ARBA" id="ARBA00004994"/>
    </source>
</evidence>
<dbReference type="HOGENOM" id="CLU_031468_0_1_6"/>
<dbReference type="PATRIC" id="fig|698738.3.peg.3083"/>
<dbReference type="InterPro" id="IPR003710">
    <property type="entry name" value="ApbA"/>
</dbReference>
<dbReference type="PANTHER" id="PTHR43765">
    <property type="entry name" value="2-DEHYDROPANTOATE 2-REDUCTASE-RELATED"/>
    <property type="match status" value="1"/>
</dbReference>
<keyword evidence="11" id="KW-1133">Transmembrane helix</keyword>
<evidence type="ECO:0000313" key="14">
    <source>
        <dbReference type="EMBL" id="CCK77145.1"/>
    </source>
</evidence>
<comment type="similarity">
    <text evidence="2 10">Belongs to the ketopantoate reductase family.</text>
</comment>
<evidence type="ECO:0000256" key="11">
    <source>
        <dbReference type="SAM" id="Phobius"/>
    </source>
</evidence>
<dbReference type="PANTHER" id="PTHR43765:SF2">
    <property type="entry name" value="2-DEHYDROPANTOATE 2-REDUCTASE"/>
    <property type="match status" value="1"/>
</dbReference>
<dbReference type="STRING" id="698738.OLEAN_C29690"/>
<dbReference type="SUPFAM" id="SSF48179">
    <property type="entry name" value="6-phosphogluconate dehydrogenase C-terminal domain-like"/>
    <property type="match status" value="1"/>
</dbReference>
<feature type="transmembrane region" description="Helical" evidence="11">
    <location>
        <begin position="12"/>
        <end position="30"/>
    </location>
</feature>
<evidence type="ECO:0000259" key="12">
    <source>
        <dbReference type="Pfam" id="PF02558"/>
    </source>
</evidence>
<dbReference type="NCBIfam" id="TIGR00745">
    <property type="entry name" value="apbA_panE"/>
    <property type="match status" value="1"/>
</dbReference>
<dbReference type="GO" id="GO:0005737">
    <property type="term" value="C:cytoplasm"/>
    <property type="evidence" value="ECO:0007669"/>
    <property type="project" value="TreeGrafter"/>
</dbReference>
<dbReference type="Pfam" id="PF02558">
    <property type="entry name" value="ApbA"/>
    <property type="match status" value="1"/>
</dbReference>
<dbReference type="Gene3D" id="1.10.1040.10">
    <property type="entry name" value="N-(1-d-carboxylethyl)-l-norvaline Dehydrogenase, domain 2"/>
    <property type="match status" value="1"/>
</dbReference>
<evidence type="ECO:0000256" key="10">
    <source>
        <dbReference type="RuleBase" id="RU362068"/>
    </source>
</evidence>
<comment type="catalytic activity">
    <reaction evidence="9 10">
        <text>(R)-pantoate + NADP(+) = 2-dehydropantoate + NADPH + H(+)</text>
        <dbReference type="Rhea" id="RHEA:16233"/>
        <dbReference type="ChEBI" id="CHEBI:11561"/>
        <dbReference type="ChEBI" id="CHEBI:15378"/>
        <dbReference type="ChEBI" id="CHEBI:15980"/>
        <dbReference type="ChEBI" id="CHEBI:57783"/>
        <dbReference type="ChEBI" id="CHEBI:58349"/>
        <dbReference type="EC" id="1.1.1.169"/>
    </reaction>
</comment>
<evidence type="ECO:0000256" key="6">
    <source>
        <dbReference type="ARBA" id="ARBA00022857"/>
    </source>
</evidence>
<evidence type="ECO:0000313" key="15">
    <source>
        <dbReference type="Proteomes" id="UP000032749"/>
    </source>
</evidence>
<dbReference type="GO" id="GO:0015940">
    <property type="term" value="P:pantothenate biosynthetic process"/>
    <property type="evidence" value="ECO:0007669"/>
    <property type="project" value="UniProtKB-UniPathway"/>
</dbReference>
<evidence type="ECO:0000259" key="13">
    <source>
        <dbReference type="Pfam" id="PF08546"/>
    </source>
</evidence>
<dbReference type="EC" id="1.1.1.169" evidence="3 10"/>
<accession>R4YQD3</accession>
<proteinExistence type="inferred from homology"/>
<dbReference type="KEGG" id="oai:OLEAN_C29690"/>
<dbReference type="Gene3D" id="3.40.50.720">
    <property type="entry name" value="NAD(P)-binding Rossmann-like Domain"/>
    <property type="match status" value="1"/>
</dbReference>
<keyword evidence="11" id="KW-0812">Transmembrane</keyword>
<keyword evidence="7 10" id="KW-0560">Oxidoreductase</keyword>
<evidence type="ECO:0000256" key="9">
    <source>
        <dbReference type="ARBA" id="ARBA00048793"/>
    </source>
</evidence>
<organism evidence="14 15">
    <name type="scientific">Oleispira antarctica RB-8</name>
    <dbReference type="NCBI Taxonomy" id="698738"/>
    <lineage>
        <taxon>Bacteria</taxon>
        <taxon>Pseudomonadati</taxon>
        <taxon>Pseudomonadota</taxon>
        <taxon>Gammaproteobacteria</taxon>
        <taxon>Oceanospirillales</taxon>
        <taxon>Oceanospirillaceae</taxon>
        <taxon>Oleispira</taxon>
    </lineage>
</organism>
<dbReference type="InterPro" id="IPR036291">
    <property type="entry name" value="NAD(P)-bd_dom_sf"/>
</dbReference>
<comment type="function">
    <text evidence="10">Catalyzes the NADPH-dependent reduction of ketopantoate into pantoic acid.</text>
</comment>
<dbReference type="InterPro" id="IPR013752">
    <property type="entry name" value="KPA_reductase"/>
</dbReference>
<evidence type="ECO:0000256" key="8">
    <source>
        <dbReference type="ARBA" id="ARBA00032024"/>
    </source>
</evidence>
<feature type="domain" description="Ketopantoate reductase C-terminal" evidence="13">
    <location>
        <begin position="197"/>
        <end position="318"/>
    </location>
</feature>
<dbReference type="InterPro" id="IPR013332">
    <property type="entry name" value="KPR_N"/>
</dbReference>
<evidence type="ECO:0000256" key="3">
    <source>
        <dbReference type="ARBA" id="ARBA00013014"/>
    </source>
</evidence>